<dbReference type="Proteomes" id="UP001555786">
    <property type="component" value="Unassembled WGS sequence"/>
</dbReference>
<evidence type="ECO:0000313" key="3">
    <source>
        <dbReference type="Proteomes" id="UP001555786"/>
    </source>
</evidence>
<sequence length="177" mass="19122">MANSSDTMTAQVQDGPRGIGGWMILPIIGLIGTLVFTKINLYGVVTEWEGMKAIIAGENQTTAALRLPVAASLLGGFALSGLAALCLYRIFTHSPSVPRLMTAFYIGLVVISLAELGGDSYISNLTNTPSDPTHIKDLVRALIASAIWIPYFHRSRRVANTFRTRDAAVDRKIGEIF</sequence>
<accession>A0ABV3PRZ3</accession>
<protein>
    <submittedName>
        <fullName evidence="2">DUF2569 domain-containing protein</fullName>
    </submittedName>
</protein>
<evidence type="ECO:0000256" key="1">
    <source>
        <dbReference type="SAM" id="Phobius"/>
    </source>
</evidence>
<dbReference type="Pfam" id="PF10754">
    <property type="entry name" value="DUF2569"/>
    <property type="match status" value="1"/>
</dbReference>
<keyword evidence="1" id="KW-0812">Transmembrane</keyword>
<dbReference type="RefSeq" id="WP_367625492.1">
    <property type="nucleotide sequence ID" value="NZ_JBFNQD010000009.1"/>
</dbReference>
<keyword evidence="1" id="KW-0472">Membrane</keyword>
<evidence type="ECO:0000313" key="2">
    <source>
        <dbReference type="EMBL" id="MEW9308411.1"/>
    </source>
</evidence>
<feature type="transmembrane region" description="Helical" evidence="1">
    <location>
        <begin position="100"/>
        <end position="118"/>
    </location>
</feature>
<dbReference type="InterPro" id="IPR019690">
    <property type="entry name" value="DUF2569"/>
</dbReference>
<dbReference type="EMBL" id="JBFNQD010000009">
    <property type="protein sequence ID" value="MEW9308411.1"/>
    <property type="molecule type" value="Genomic_DNA"/>
</dbReference>
<feature type="transmembrane region" description="Helical" evidence="1">
    <location>
        <begin position="65"/>
        <end position="88"/>
    </location>
</feature>
<keyword evidence="3" id="KW-1185">Reference proteome</keyword>
<feature type="transmembrane region" description="Helical" evidence="1">
    <location>
        <begin position="21"/>
        <end position="45"/>
    </location>
</feature>
<reference evidence="2 3" key="1">
    <citation type="submission" date="2024-07" db="EMBL/GenBank/DDBJ databases">
        <title>Description of Labrys sedimenti sp. nov., isolated from a diclofenac-degrading enrichment culture.</title>
        <authorList>
            <person name="Tancsics A."/>
            <person name="Csepanyi A."/>
        </authorList>
    </citation>
    <scope>NUCLEOTIDE SEQUENCE [LARGE SCALE GENOMIC DNA]</scope>
    <source>
        <strain evidence="2 3">LMG 23578</strain>
    </source>
</reference>
<proteinExistence type="predicted"/>
<comment type="caution">
    <text evidence="2">The sequence shown here is derived from an EMBL/GenBank/DDBJ whole genome shotgun (WGS) entry which is preliminary data.</text>
</comment>
<organism evidence="2 3">
    <name type="scientific">Labrys neptuniae</name>
    <dbReference type="NCBI Taxonomy" id="376174"/>
    <lineage>
        <taxon>Bacteria</taxon>
        <taxon>Pseudomonadati</taxon>
        <taxon>Pseudomonadota</taxon>
        <taxon>Alphaproteobacteria</taxon>
        <taxon>Hyphomicrobiales</taxon>
        <taxon>Xanthobacteraceae</taxon>
        <taxon>Labrys</taxon>
    </lineage>
</organism>
<keyword evidence="1" id="KW-1133">Transmembrane helix</keyword>
<name>A0ABV3PRZ3_9HYPH</name>
<gene>
    <name evidence="2" type="ORF">ABXS05_22855</name>
</gene>